<protein>
    <submittedName>
        <fullName evidence="2">Uncharacterized protein</fullName>
    </submittedName>
</protein>
<evidence type="ECO:0000313" key="3">
    <source>
        <dbReference type="Proteomes" id="UP000247409"/>
    </source>
</evidence>
<dbReference type="EMBL" id="NBIV01000036">
    <property type="protein sequence ID" value="PXF46539.1"/>
    <property type="molecule type" value="Genomic_DNA"/>
</dbReference>
<dbReference type="AlphaFoldDB" id="A0A2V3IWR0"/>
<name>A0A2V3IWR0_9FLOR</name>
<organism evidence="2 3">
    <name type="scientific">Gracilariopsis chorda</name>
    <dbReference type="NCBI Taxonomy" id="448386"/>
    <lineage>
        <taxon>Eukaryota</taxon>
        <taxon>Rhodophyta</taxon>
        <taxon>Florideophyceae</taxon>
        <taxon>Rhodymeniophycidae</taxon>
        <taxon>Gracilariales</taxon>
        <taxon>Gracilariaceae</taxon>
        <taxon>Gracilariopsis</taxon>
    </lineage>
</organism>
<evidence type="ECO:0000256" key="1">
    <source>
        <dbReference type="SAM" id="MobiDB-lite"/>
    </source>
</evidence>
<proteinExistence type="predicted"/>
<feature type="compositionally biased region" description="Polar residues" evidence="1">
    <location>
        <begin position="99"/>
        <end position="114"/>
    </location>
</feature>
<evidence type="ECO:0000313" key="2">
    <source>
        <dbReference type="EMBL" id="PXF46539.1"/>
    </source>
</evidence>
<feature type="region of interest" description="Disordered" evidence="1">
    <location>
        <begin position="95"/>
        <end position="114"/>
    </location>
</feature>
<reference evidence="2 3" key="1">
    <citation type="journal article" date="2018" name="Mol. Biol. Evol.">
        <title>Analysis of the draft genome of the red seaweed Gracilariopsis chorda provides insights into genome size evolution in Rhodophyta.</title>
        <authorList>
            <person name="Lee J."/>
            <person name="Yang E.C."/>
            <person name="Graf L."/>
            <person name="Yang J.H."/>
            <person name="Qiu H."/>
            <person name="Zel Zion U."/>
            <person name="Chan C.X."/>
            <person name="Stephens T.G."/>
            <person name="Weber A.P.M."/>
            <person name="Boo G.H."/>
            <person name="Boo S.M."/>
            <person name="Kim K.M."/>
            <person name="Shin Y."/>
            <person name="Jung M."/>
            <person name="Lee S.J."/>
            <person name="Yim H.S."/>
            <person name="Lee J.H."/>
            <person name="Bhattacharya D."/>
            <person name="Yoon H.S."/>
        </authorList>
    </citation>
    <scope>NUCLEOTIDE SEQUENCE [LARGE SCALE GENOMIC DNA]</scope>
    <source>
        <strain evidence="2 3">SKKU-2015</strain>
        <tissue evidence="2">Whole body</tissue>
    </source>
</reference>
<comment type="caution">
    <text evidence="2">The sequence shown here is derived from an EMBL/GenBank/DDBJ whole genome shotgun (WGS) entry which is preliminary data.</text>
</comment>
<accession>A0A2V3IWR0</accession>
<sequence length="114" mass="12326">MPTLGPATFVGHIIAAPAQKFSGKRGRGQARGRYVCFRRSGTRNAIEEFNETMDALQTTKSRPGRIGFTAKQACSNTNSISAEILQAMQALESLPPGDQFNTTTQNAYKLDSTA</sequence>
<keyword evidence="3" id="KW-1185">Reference proteome</keyword>
<gene>
    <name evidence="2" type="ORF">BWQ96_03667</name>
</gene>
<dbReference type="Proteomes" id="UP000247409">
    <property type="component" value="Unassembled WGS sequence"/>
</dbReference>